<evidence type="ECO:0000313" key="4">
    <source>
        <dbReference type="Proteomes" id="UP001642360"/>
    </source>
</evidence>
<dbReference type="Proteomes" id="UP001642360">
    <property type="component" value="Unassembled WGS sequence"/>
</dbReference>
<keyword evidence="4" id="KW-1185">Reference proteome</keyword>
<protein>
    <recommendedName>
        <fullName evidence="2">DUF676 domain-containing protein</fullName>
    </recommendedName>
</protein>
<sequence>MQLVKKTESLKRISFLSHSLGGLFARYAVAVLYTPNASSSNQFDDLATSANAISKTTYSCSRGVIAGLEPINFITLATPHLGVRGKKQGFTLNLLQVGYPLFIYCLITANKVLRSERGLRVSSRAFLVIFAYVFADSFTIASDYGSGGTDPQTVDLFFLIQLPFLLGVPILEKLAAPIAPIFVGRTGSQLFLTDGKPEKPPLLLRMASDCEDGKFISALGAFKGRIIYANVSYDHMVGWRTSSIRRETELVKPSRRSLDGYKHVVDVEYHPPVSTEGPHFRPEAAKAKEAAQNMPNTENAVEYHEIMEEEMIRGLQRLGWKKVDVSFHSAFWPFFAHNNIHVKNEWFHNAGTGVVAHVADSIKQQEKQQECSSYIAASL</sequence>
<feature type="transmembrane region" description="Helical" evidence="1">
    <location>
        <begin position="125"/>
        <end position="144"/>
    </location>
</feature>
<feature type="transmembrane region" description="Helical" evidence="1">
    <location>
        <begin position="94"/>
        <end position="113"/>
    </location>
</feature>
<name>A0ABC8RT18_9AQUA</name>
<evidence type="ECO:0000259" key="2">
    <source>
        <dbReference type="Pfam" id="PF05057"/>
    </source>
</evidence>
<keyword evidence="1" id="KW-1133">Transmembrane helix</keyword>
<keyword evidence="1" id="KW-0812">Transmembrane</keyword>
<organism evidence="3 4">
    <name type="scientific">Ilex paraguariensis</name>
    <name type="common">yerba mate</name>
    <dbReference type="NCBI Taxonomy" id="185542"/>
    <lineage>
        <taxon>Eukaryota</taxon>
        <taxon>Viridiplantae</taxon>
        <taxon>Streptophyta</taxon>
        <taxon>Embryophyta</taxon>
        <taxon>Tracheophyta</taxon>
        <taxon>Spermatophyta</taxon>
        <taxon>Magnoliopsida</taxon>
        <taxon>eudicotyledons</taxon>
        <taxon>Gunneridae</taxon>
        <taxon>Pentapetalae</taxon>
        <taxon>asterids</taxon>
        <taxon>campanulids</taxon>
        <taxon>Aquifoliales</taxon>
        <taxon>Aquifoliaceae</taxon>
        <taxon>Ilex</taxon>
    </lineage>
</organism>
<feature type="domain" description="DUF676" evidence="2">
    <location>
        <begin position="2"/>
        <end position="93"/>
    </location>
</feature>
<evidence type="ECO:0000256" key="1">
    <source>
        <dbReference type="SAM" id="Phobius"/>
    </source>
</evidence>
<dbReference type="InterPro" id="IPR007751">
    <property type="entry name" value="DUF676_lipase-like"/>
</dbReference>
<dbReference type="Gene3D" id="3.40.50.1820">
    <property type="entry name" value="alpha/beta hydrolase"/>
    <property type="match status" value="1"/>
</dbReference>
<dbReference type="Pfam" id="PF05057">
    <property type="entry name" value="DUF676"/>
    <property type="match status" value="2"/>
</dbReference>
<keyword evidence="1" id="KW-0472">Membrane</keyword>
<reference evidence="3 4" key="1">
    <citation type="submission" date="2024-02" db="EMBL/GenBank/DDBJ databases">
        <authorList>
            <person name="Vignale AGUSTIN F."/>
            <person name="Sosa J E."/>
            <person name="Modenutti C."/>
        </authorList>
    </citation>
    <scope>NUCLEOTIDE SEQUENCE [LARGE SCALE GENOMIC DNA]</scope>
</reference>
<comment type="caution">
    <text evidence="3">The sequence shown here is derived from an EMBL/GenBank/DDBJ whole genome shotgun (WGS) entry which is preliminary data.</text>
</comment>
<proteinExistence type="predicted"/>
<accession>A0ABC8RT18</accession>
<dbReference type="SUPFAM" id="SSF53474">
    <property type="entry name" value="alpha/beta-Hydrolases"/>
    <property type="match status" value="1"/>
</dbReference>
<dbReference type="AlphaFoldDB" id="A0ABC8RT18"/>
<dbReference type="InterPro" id="IPR044294">
    <property type="entry name" value="Lipase-like"/>
</dbReference>
<dbReference type="EMBL" id="CAUOFW020001725">
    <property type="protein sequence ID" value="CAK9148141.1"/>
    <property type="molecule type" value="Genomic_DNA"/>
</dbReference>
<dbReference type="PANTHER" id="PTHR12482:SF11">
    <property type="entry name" value="LIPASE YOR059C ISOFORM X1"/>
    <property type="match status" value="1"/>
</dbReference>
<dbReference type="InterPro" id="IPR029058">
    <property type="entry name" value="AB_hydrolase_fold"/>
</dbReference>
<evidence type="ECO:0000313" key="3">
    <source>
        <dbReference type="EMBL" id="CAK9148141.1"/>
    </source>
</evidence>
<feature type="domain" description="DUF676" evidence="2">
    <location>
        <begin position="162"/>
        <end position="241"/>
    </location>
</feature>
<dbReference type="PANTHER" id="PTHR12482">
    <property type="entry name" value="LIPASE ROG1-RELATED-RELATED"/>
    <property type="match status" value="1"/>
</dbReference>
<gene>
    <name evidence="3" type="ORF">ILEXP_LOCUS16068</name>
</gene>
<feature type="transmembrane region" description="Helical" evidence="1">
    <location>
        <begin position="12"/>
        <end position="33"/>
    </location>
</feature>
<feature type="transmembrane region" description="Helical" evidence="1">
    <location>
        <begin position="156"/>
        <end position="175"/>
    </location>
</feature>